<dbReference type="EMBL" id="JBHFEH010000148">
    <property type="protein sequence ID" value="KAL2045381.1"/>
    <property type="molecule type" value="Genomic_DNA"/>
</dbReference>
<name>A0ABR4AKK5_9LECA</name>
<accession>A0ABR4AKK5</accession>
<evidence type="ECO:0000313" key="1">
    <source>
        <dbReference type="EMBL" id="KAL2045381.1"/>
    </source>
</evidence>
<dbReference type="Proteomes" id="UP001590951">
    <property type="component" value="Unassembled WGS sequence"/>
</dbReference>
<sequence length="142" mass="15941">MLHFHSFGSHLSTFQLQEAYLAGYNKLEARINTGKGAIFRLQVRVNWGSISILFWQNMVIEHLACFSDILLIFKALESVTIFDEETTARFAYSRACSYEIEWIKDPAYSESVGQGKIFGEPIASSQLNGTYVNASSGDVISE</sequence>
<comment type="caution">
    <text evidence="1">The sequence shown here is derived from an EMBL/GenBank/DDBJ whole genome shotgun (WGS) entry which is preliminary data.</text>
</comment>
<keyword evidence="2" id="KW-1185">Reference proteome</keyword>
<protein>
    <submittedName>
        <fullName evidence="1">Uncharacterized protein</fullName>
    </submittedName>
</protein>
<gene>
    <name evidence="1" type="ORF">ABVK25_012147</name>
</gene>
<evidence type="ECO:0000313" key="2">
    <source>
        <dbReference type="Proteomes" id="UP001590951"/>
    </source>
</evidence>
<organism evidence="1 2">
    <name type="scientific">Lepraria finkii</name>
    <dbReference type="NCBI Taxonomy" id="1340010"/>
    <lineage>
        <taxon>Eukaryota</taxon>
        <taxon>Fungi</taxon>
        <taxon>Dikarya</taxon>
        <taxon>Ascomycota</taxon>
        <taxon>Pezizomycotina</taxon>
        <taxon>Lecanoromycetes</taxon>
        <taxon>OSLEUM clade</taxon>
        <taxon>Lecanoromycetidae</taxon>
        <taxon>Lecanorales</taxon>
        <taxon>Lecanorineae</taxon>
        <taxon>Stereocaulaceae</taxon>
        <taxon>Lepraria</taxon>
    </lineage>
</organism>
<proteinExistence type="predicted"/>
<reference evidence="1 2" key="1">
    <citation type="submission" date="2024-09" db="EMBL/GenBank/DDBJ databases">
        <title>Rethinking Asexuality: The Enigmatic Case of Functional Sexual Genes in Lepraria (Stereocaulaceae).</title>
        <authorList>
            <person name="Doellman M."/>
            <person name="Sun Y."/>
            <person name="Barcenas-Pena A."/>
            <person name="Lumbsch H.T."/>
            <person name="Grewe F."/>
        </authorList>
    </citation>
    <scope>NUCLEOTIDE SEQUENCE [LARGE SCALE GENOMIC DNA]</scope>
    <source>
        <strain evidence="1 2">Grewe 0041</strain>
    </source>
</reference>